<accession>A0A1H7J4H8</accession>
<protein>
    <recommendedName>
        <fullName evidence="1">DUF2169 domain-containing protein</fullName>
    </recommendedName>
</protein>
<gene>
    <name evidence="2" type="ORF">SAMN05444515_10487</name>
</gene>
<dbReference type="AlphaFoldDB" id="A0A1H7J4H8"/>
<dbReference type="OrthoDB" id="5290767at2"/>
<reference evidence="3" key="1">
    <citation type="submission" date="2016-10" db="EMBL/GenBank/DDBJ databases">
        <authorList>
            <person name="Varghese N."/>
            <person name="Submissions S."/>
        </authorList>
    </citation>
    <scope>NUCLEOTIDE SEQUENCE [LARGE SCALE GENOMIC DNA]</scope>
    <source>
        <strain evidence="3">DSM 241</strain>
    </source>
</reference>
<evidence type="ECO:0000313" key="3">
    <source>
        <dbReference type="Proteomes" id="UP000199256"/>
    </source>
</evidence>
<organism evidence="2 3">
    <name type="scientific">Ectothiorhodospira marina</name>
    <dbReference type="NCBI Taxonomy" id="1396821"/>
    <lineage>
        <taxon>Bacteria</taxon>
        <taxon>Pseudomonadati</taxon>
        <taxon>Pseudomonadota</taxon>
        <taxon>Gammaproteobacteria</taxon>
        <taxon>Chromatiales</taxon>
        <taxon>Ectothiorhodospiraceae</taxon>
        <taxon>Ectothiorhodospira</taxon>
    </lineage>
</organism>
<dbReference type="RefSeq" id="WP_090251824.1">
    <property type="nucleotide sequence ID" value="NZ_FOAA01000004.1"/>
</dbReference>
<keyword evidence="3" id="KW-1185">Reference proteome</keyword>
<dbReference type="EMBL" id="FOAA01000004">
    <property type="protein sequence ID" value="SEK69639.1"/>
    <property type="molecule type" value="Genomic_DNA"/>
</dbReference>
<sequence>MHELTNRTTWTAGLFPGFDPQGHRGITLVVKCSHALDGTGCLRALLPSEPLVLTDTLDIPHPGIGLCRPSEIVPFKAQAEFLLHGSPGRGRGLDITLWRDGHRLWGKHFRERAQVITLRPGKDAAGLPSHRARLLRGLNTAPDRIHSPPIQGALPLHCHQAAPPDQRLPGPFTGGERLQLKARGARRGERHLNLILPSTDPVQAWVIGNGQRKRLHLTCDTLTLDLVTRRVHRLFRACLPKERTDNAGWIIVRHRDEQDNTVSGDNGP</sequence>
<dbReference type="Pfam" id="PF09937">
    <property type="entry name" value="DUF2169"/>
    <property type="match status" value="1"/>
</dbReference>
<name>A0A1H7J4H8_9GAMM</name>
<feature type="domain" description="DUF2169" evidence="1">
    <location>
        <begin position="154"/>
        <end position="234"/>
    </location>
</feature>
<dbReference type="InterPro" id="IPR018683">
    <property type="entry name" value="DUF2169"/>
</dbReference>
<evidence type="ECO:0000313" key="2">
    <source>
        <dbReference type="EMBL" id="SEK69639.1"/>
    </source>
</evidence>
<evidence type="ECO:0000259" key="1">
    <source>
        <dbReference type="Pfam" id="PF09937"/>
    </source>
</evidence>
<dbReference type="Proteomes" id="UP000199256">
    <property type="component" value="Unassembled WGS sequence"/>
</dbReference>
<proteinExistence type="predicted"/>
<dbReference type="STRING" id="1396821.SAMN05444515_10487"/>